<keyword evidence="1" id="KW-0479">Metal-binding</keyword>
<reference evidence="7" key="1">
    <citation type="submission" date="2018-12" db="EMBL/GenBank/DDBJ databases">
        <authorList>
            <person name="Syme R.A."/>
            <person name="Farfan-Caceres L."/>
            <person name="Lichtenzveig J."/>
        </authorList>
    </citation>
    <scope>NUCLEOTIDE SEQUENCE</scope>
    <source>
        <strain evidence="7">Al4</strain>
    </source>
</reference>
<dbReference type="GO" id="GO:0008270">
    <property type="term" value="F:zinc ion binding"/>
    <property type="evidence" value="ECO:0007669"/>
    <property type="project" value="UniProtKB-KW"/>
</dbReference>
<dbReference type="Pfam" id="PF22437">
    <property type="entry name" value="DBF4_BRCT"/>
    <property type="match status" value="1"/>
</dbReference>
<proteinExistence type="predicted"/>
<dbReference type="CDD" id="cd00027">
    <property type="entry name" value="BRCT"/>
    <property type="match status" value="1"/>
</dbReference>
<name>A0A8H7JCS2_9PLEO</name>
<dbReference type="InterPro" id="IPR051590">
    <property type="entry name" value="Replication_Regulatory_Kinase"/>
</dbReference>
<dbReference type="GO" id="GO:0010571">
    <property type="term" value="P:positive regulation of nuclear cell cycle DNA replication"/>
    <property type="evidence" value="ECO:0007669"/>
    <property type="project" value="TreeGrafter"/>
</dbReference>
<dbReference type="PANTHER" id="PTHR15375">
    <property type="entry name" value="ACTIVATOR OF S-PHASE KINASE-RELATED"/>
    <property type="match status" value="1"/>
</dbReference>
<accession>A0A8H7JCS2</accession>
<dbReference type="FunFam" id="6.10.250.3410:FF:000001">
    <property type="entry name" value="Protein DBF4 homolog A"/>
    <property type="match status" value="1"/>
</dbReference>
<dbReference type="Pfam" id="PF07535">
    <property type="entry name" value="zf-DBF"/>
    <property type="match status" value="1"/>
</dbReference>
<dbReference type="InterPro" id="IPR038545">
    <property type="entry name" value="Znf_DBF_sf"/>
</dbReference>
<evidence type="ECO:0000256" key="2">
    <source>
        <dbReference type="ARBA" id="ARBA00022771"/>
    </source>
</evidence>
<dbReference type="InterPro" id="IPR036420">
    <property type="entry name" value="BRCT_dom_sf"/>
</dbReference>
<dbReference type="GO" id="GO:0031431">
    <property type="term" value="C:Dbf4-dependent protein kinase complex"/>
    <property type="evidence" value="ECO:0007669"/>
    <property type="project" value="TreeGrafter"/>
</dbReference>
<evidence type="ECO:0000256" key="5">
    <source>
        <dbReference type="SAM" id="MobiDB-lite"/>
    </source>
</evidence>
<feature type="region of interest" description="Disordered" evidence="5">
    <location>
        <begin position="23"/>
        <end position="63"/>
    </location>
</feature>
<feature type="compositionally biased region" description="Basic and acidic residues" evidence="5">
    <location>
        <begin position="339"/>
        <end position="358"/>
    </location>
</feature>
<dbReference type="Proteomes" id="UP000651452">
    <property type="component" value="Unassembled WGS sequence"/>
</dbReference>
<feature type="compositionally biased region" description="Low complexity" evidence="5">
    <location>
        <begin position="360"/>
        <end position="373"/>
    </location>
</feature>
<evidence type="ECO:0000256" key="1">
    <source>
        <dbReference type="ARBA" id="ARBA00022723"/>
    </source>
</evidence>
<feature type="region of interest" description="Disordered" evidence="5">
    <location>
        <begin position="495"/>
        <end position="515"/>
    </location>
</feature>
<dbReference type="Pfam" id="PF00533">
    <property type="entry name" value="BRCT"/>
    <property type="match status" value="1"/>
</dbReference>
<reference evidence="7" key="2">
    <citation type="submission" date="2020-09" db="EMBL/GenBank/DDBJ databases">
        <title>Reference genome assembly for Australian Ascochyta lentis isolate Al4.</title>
        <authorList>
            <person name="Lee R.C."/>
            <person name="Farfan-Caceres L.M."/>
            <person name="Debler J.W."/>
            <person name="Williams A.H."/>
            <person name="Henares B.M."/>
        </authorList>
    </citation>
    <scope>NUCLEOTIDE SEQUENCE</scope>
    <source>
        <strain evidence="7">Al4</strain>
    </source>
</reference>
<gene>
    <name evidence="7" type="ORF">EKO04_001370</name>
</gene>
<protein>
    <recommendedName>
        <fullName evidence="6">DBF4-type domain-containing protein</fullName>
    </recommendedName>
</protein>
<dbReference type="InterPro" id="IPR006572">
    <property type="entry name" value="Znf_DBF"/>
</dbReference>
<dbReference type="Pfam" id="PF08630">
    <property type="entry name" value="Dfp1_Him1_M"/>
    <property type="match status" value="1"/>
</dbReference>
<comment type="caution">
    <text evidence="7">The sequence shown here is derived from an EMBL/GenBank/DDBJ whole genome shotgun (WGS) entry which is preliminary data.</text>
</comment>
<dbReference type="PANTHER" id="PTHR15375:SF26">
    <property type="entry name" value="PROTEIN CHIFFON"/>
    <property type="match status" value="1"/>
</dbReference>
<dbReference type="InterPro" id="IPR013939">
    <property type="entry name" value="Regulatory_Dfp1/Him1"/>
</dbReference>
<sequence length="605" mass="68157">MAAVAVPQSPRVSANMANRRVPLASLQNATNSPIRAPVVAGKRQRSHASEQRDMPYGQPPQKRQMIEVDDAEARRHGLVRRSGAPTTALTRKLEAARENKAPPKQPEKTQRVTNDLETIRQWQRHYRKLFPQFVFYFDSVQEPQKDKLMSRAQILGSREVTFFSREATHVITTRPIPVDVDTTSSAHAKGTVNPAQLENKKSVFDAALSKSAQSGRGDILVKAKELGMKIWSVEKLQRMVDTMFSKETGEDIHYTTRHGTVAGQKGRQADLQRLLQNEKLDRDYVIGAQDMVQLRGYHVYVHDMDEVTRPVMIREYQKVEKEKGKWPQFRASGNGKCPFVEDPHFGRRQQEEQEERRAQKALAAAPRTRAASAMEEKRVLGENNNLARRETTPATVNKDEPEDDAKPLDPPKGLLLKRTSTEGPPMFGSAQASIRAMPRFIGGEPVASGLHQSNITSAIQSQMISSTAAAPRAGNSKEVNQLQRKVLEKNSVTSANSGYSSVMNDVRVPPNQDHTQPMRAAKRKAQESLSQAQEIAEQERQARKIAALRRRKTAEKELKPGYCENCREKFNDFDEHCVSRKHRKFAATNENWAELDALLAQLDRQ</sequence>
<dbReference type="SUPFAM" id="SSF52113">
    <property type="entry name" value="BRCT domain"/>
    <property type="match status" value="1"/>
</dbReference>
<keyword evidence="3" id="KW-0862">Zinc</keyword>
<dbReference type="EMBL" id="RZGK01000003">
    <property type="protein sequence ID" value="KAF9700652.1"/>
    <property type="molecule type" value="Genomic_DNA"/>
</dbReference>
<evidence type="ECO:0000256" key="3">
    <source>
        <dbReference type="ARBA" id="ARBA00022833"/>
    </source>
</evidence>
<keyword evidence="8" id="KW-1185">Reference proteome</keyword>
<dbReference type="Gene3D" id="6.10.250.3410">
    <property type="entry name" value="DBF zinc finger"/>
    <property type="match status" value="1"/>
</dbReference>
<evidence type="ECO:0000259" key="6">
    <source>
        <dbReference type="PROSITE" id="PS51265"/>
    </source>
</evidence>
<dbReference type="AlphaFoldDB" id="A0A8H7JCS2"/>
<feature type="domain" description="DBF4-type" evidence="6">
    <location>
        <begin position="556"/>
        <end position="605"/>
    </location>
</feature>
<evidence type="ECO:0000313" key="7">
    <source>
        <dbReference type="EMBL" id="KAF9700652.1"/>
    </source>
</evidence>
<dbReference type="SMART" id="SM00586">
    <property type="entry name" value="ZnF_DBF"/>
    <property type="match status" value="1"/>
</dbReference>
<dbReference type="GO" id="GO:1901987">
    <property type="term" value="P:regulation of cell cycle phase transition"/>
    <property type="evidence" value="ECO:0007669"/>
    <property type="project" value="TreeGrafter"/>
</dbReference>
<dbReference type="GO" id="GO:0043539">
    <property type="term" value="F:protein serine/threonine kinase activator activity"/>
    <property type="evidence" value="ECO:0007669"/>
    <property type="project" value="TreeGrafter"/>
</dbReference>
<evidence type="ECO:0000313" key="8">
    <source>
        <dbReference type="Proteomes" id="UP000651452"/>
    </source>
</evidence>
<dbReference type="OrthoDB" id="21380at2759"/>
<keyword evidence="2 4" id="KW-0863">Zinc-finger</keyword>
<dbReference type="InterPro" id="IPR001357">
    <property type="entry name" value="BRCT_dom"/>
</dbReference>
<dbReference type="PROSITE" id="PS51265">
    <property type="entry name" value="ZF_DBF4"/>
    <property type="match status" value="1"/>
</dbReference>
<dbReference type="Gene3D" id="3.40.50.10190">
    <property type="entry name" value="BRCT domain"/>
    <property type="match status" value="1"/>
</dbReference>
<dbReference type="InterPro" id="IPR055116">
    <property type="entry name" value="DBF4_BRCT"/>
</dbReference>
<evidence type="ECO:0000256" key="4">
    <source>
        <dbReference type="PROSITE-ProRule" id="PRU00600"/>
    </source>
</evidence>
<organism evidence="7 8">
    <name type="scientific">Ascochyta lentis</name>
    <dbReference type="NCBI Taxonomy" id="205686"/>
    <lineage>
        <taxon>Eukaryota</taxon>
        <taxon>Fungi</taxon>
        <taxon>Dikarya</taxon>
        <taxon>Ascomycota</taxon>
        <taxon>Pezizomycotina</taxon>
        <taxon>Dothideomycetes</taxon>
        <taxon>Pleosporomycetidae</taxon>
        <taxon>Pleosporales</taxon>
        <taxon>Pleosporineae</taxon>
        <taxon>Didymellaceae</taxon>
        <taxon>Ascochyta</taxon>
    </lineage>
</organism>
<feature type="region of interest" description="Disordered" evidence="5">
    <location>
        <begin position="327"/>
        <end position="412"/>
    </location>
</feature>
<dbReference type="GO" id="GO:0003676">
    <property type="term" value="F:nucleic acid binding"/>
    <property type="evidence" value="ECO:0007669"/>
    <property type="project" value="InterPro"/>
</dbReference>